<dbReference type="GO" id="GO:0005737">
    <property type="term" value="C:cytoplasm"/>
    <property type="evidence" value="ECO:0007669"/>
    <property type="project" value="TreeGrafter"/>
</dbReference>
<dbReference type="PANTHER" id="PTHR13335">
    <property type="entry name" value="TARGET OF RAPAMYCIN COMPLEX 2 SUBUNIT MAPKAP1"/>
    <property type="match status" value="1"/>
</dbReference>
<feature type="domain" description="CRIM" evidence="3">
    <location>
        <begin position="161"/>
        <end position="292"/>
    </location>
</feature>
<evidence type="ECO:0000313" key="6">
    <source>
        <dbReference type="Proteomes" id="UP001497382"/>
    </source>
</evidence>
<dbReference type="InterPro" id="IPR032679">
    <property type="entry name" value="Sin1_N"/>
</dbReference>
<dbReference type="GO" id="GO:0005886">
    <property type="term" value="C:plasma membrane"/>
    <property type="evidence" value="ECO:0007669"/>
    <property type="project" value="TreeGrafter"/>
</dbReference>
<dbReference type="Proteomes" id="UP001497382">
    <property type="component" value="Unassembled WGS sequence"/>
</dbReference>
<evidence type="ECO:0000259" key="3">
    <source>
        <dbReference type="Pfam" id="PF16978"/>
    </source>
</evidence>
<protein>
    <recommendedName>
        <fullName evidence="7">Mitogen-activated protein kinase 2-associated protein 1</fullName>
    </recommendedName>
</protein>
<dbReference type="AlphaFoldDB" id="A0AAV1ZG96"/>
<feature type="domain" description="Sin1 N-terminal" evidence="2">
    <location>
        <begin position="80"/>
        <end position="150"/>
    </location>
</feature>
<dbReference type="InterPro" id="IPR008828">
    <property type="entry name" value="Sin1/Avo1"/>
</dbReference>
<evidence type="ECO:0000259" key="4">
    <source>
        <dbReference type="Pfam" id="PF16979"/>
    </source>
</evidence>
<accession>A0AAV1ZG96</accession>
<dbReference type="EMBL" id="CAXIEN010000049">
    <property type="protein sequence ID" value="CAL1270539.1"/>
    <property type="molecule type" value="Genomic_DNA"/>
</dbReference>
<dbReference type="InterPro" id="IPR031313">
    <property type="entry name" value="Sin1_PH_dom"/>
</dbReference>
<dbReference type="Pfam" id="PF16979">
    <property type="entry name" value="SIN1_PH"/>
    <property type="match status" value="1"/>
</dbReference>
<dbReference type="GO" id="GO:0031932">
    <property type="term" value="C:TORC2 complex"/>
    <property type="evidence" value="ECO:0007669"/>
    <property type="project" value="InterPro"/>
</dbReference>
<dbReference type="PANTHER" id="PTHR13335:SF1">
    <property type="entry name" value="TARGET OF RAPAMYCIN COMPLEX 2 SUBUNIT MAPKAP1"/>
    <property type="match status" value="1"/>
</dbReference>
<evidence type="ECO:0000259" key="2">
    <source>
        <dbReference type="Pfam" id="PF05422"/>
    </source>
</evidence>
<dbReference type="GO" id="GO:0038203">
    <property type="term" value="P:TORC2 signaling"/>
    <property type="evidence" value="ECO:0007669"/>
    <property type="project" value="TreeGrafter"/>
</dbReference>
<proteinExistence type="inferred from homology"/>
<comment type="caution">
    <text evidence="5">The sequence shown here is derived from an EMBL/GenBank/DDBJ whole genome shotgun (WGS) entry which is preliminary data.</text>
</comment>
<dbReference type="Pfam" id="PF05422">
    <property type="entry name" value="SIN1"/>
    <property type="match status" value="1"/>
</dbReference>
<gene>
    <name evidence="5" type="ORF">LARSCL_LOCUS5350</name>
</gene>
<evidence type="ECO:0008006" key="7">
    <source>
        <dbReference type="Google" id="ProtNLM"/>
    </source>
</evidence>
<organism evidence="5 6">
    <name type="scientific">Larinioides sclopetarius</name>
    <dbReference type="NCBI Taxonomy" id="280406"/>
    <lineage>
        <taxon>Eukaryota</taxon>
        <taxon>Metazoa</taxon>
        <taxon>Ecdysozoa</taxon>
        <taxon>Arthropoda</taxon>
        <taxon>Chelicerata</taxon>
        <taxon>Arachnida</taxon>
        <taxon>Araneae</taxon>
        <taxon>Araneomorphae</taxon>
        <taxon>Entelegynae</taxon>
        <taxon>Araneoidea</taxon>
        <taxon>Araneidae</taxon>
        <taxon>Larinioides</taxon>
    </lineage>
</organism>
<comment type="similarity">
    <text evidence="1">Belongs to the SIN1 family.</text>
</comment>
<keyword evidence="6" id="KW-1185">Reference proteome</keyword>
<reference evidence="5 6" key="1">
    <citation type="submission" date="2024-04" db="EMBL/GenBank/DDBJ databases">
        <authorList>
            <person name="Rising A."/>
            <person name="Reimegard J."/>
            <person name="Sonavane S."/>
            <person name="Akerstrom W."/>
            <person name="Nylinder S."/>
            <person name="Hedman E."/>
            <person name="Kallberg Y."/>
        </authorList>
    </citation>
    <scope>NUCLEOTIDE SEQUENCE [LARGE SCALE GENOMIC DNA]</scope>
</reference>
<evidence type="ECO:0000256" key="1">
    <source>
        <dbReference type="ARBA" id="ARBA00009407"/>
    </source>
</evidence>
<dbReference type="InterPro" id="IPR011993">
    <property type="entry name" value="PH-like_dom_sf"/>
</dbReference>
<dbReference type="GO" id="GO:0005546">
    <property type="term" value="F:phosphatidylinositol-4,5-bisphosphate binding"/>
    <property type="evidence" value="ECO:0007669"/>
    <property type="project" value="TreeGrafter"/>
</dbReference>
<dbReference type="Pfam" id="PF16978">
    <property type="entry name" value="CRIM"/>
    <property type="match status" value="1"/>
</dbReference>
<feature type="domain" description="SIN1-type PH" evidence="4">
    <location>
        <begin position="394"/>
        <end position="501"/>
    </location>
</feature>
<sequence length="535" mass="61424">MYQSKRKYNVESYEYPQPIKMAFYDDRKFLLSHIHHSFITCDDTGMCEMAMLNELVTDKALCQGDDNRPELKILDYYAESDLLEAGQSYDIVSGMGFIGGHRHRSNTAQRLEKLKKDRQNQAKITHIQWKDCPANLSEQDLSLLFPKKDLTKPKENKQPVKSALSEALELFPAAPNNPFGEYARFDGRVNRSAPSKKILIYLTMLPPAERNYGMEVICLSSARVLDLIGLICWMYTNEGKEPKLKPSVNNYCLKIAEETGEVDEDFPSLETNEFVGKFGFPYLALIERETKESSLLVTLYIEDEPIKFDVSTLNLSLREVAELASHRVSVRKSNAYHIEKIEEPGVAIPLDSKLSSFPSLVFRLIFEDDAKERMQREFETDEYDAHMKAVEAPLYRSFNVTLYQKMGMNYDVQLGISGEKVEINPLPPKGAAKLLSRQQKPATLYMDIIAACEIVSKKYNPGKCIFKLIYQLNQEFKKYVFETDPSTAQDIVKKVQIILEMRSTNACKEFQLYRERKLQRKALKSQISVSKMSRS</sequence>
<dbReference type="InterPro" id="IPR031567">
    <property type="entry name" value="CRIM_dom"/>
</dbReference>
<name>A0AAV1ZG96_9ARAC</name>
<dbReference type="Gene3D" id="2.30.29.30">
    <property type="entry name" value="Pleckstrin-homology domain (PH domain)/Phosphotyrosine-binding domain (PTB)"/>
    <property type="match status" value="1"/>
</dbReference>
<evidence type="ECO:0000313" key="5">
    <source>
        <dbReference type="EMBL" id="CAL1270539.1"/>
    </source>
</evidence>